<feature type="region of interest" description="Disordered" evidence="1">
    <location>
        <begin position="1"/>
        <end position="43"/>
    </location>
</feature>
<evidence type="ECO:0000313" key="5">
    <source>
        <dbReference type="Proteomes" id="UP001313282"/>
    </source>
</evidence>
<dbReference type="Gene3D" id="3.30.1370.50">
    <property type="entry name" value="R3H-like domain"/>
    <property type="match status" value="1"/>
</dbReference>
<feature type="domain" description="R3H" evidence="3">
    <location>
        <begin position="520"/>
        <end position="583"/>
    </location>
</feature>
<dbReference type="PROSITE" id="PS51061">
    <property type="entry name" value="R3H"/>
    <property type="match status" value="1"/>
</dbReference>
<feature type="region of interest" description="Disordered" evidence="1">
    <location>
        <begin position="439"/>
        <end position="460"/>
    </location>
</feature>
<dbReference type="PROSITE" id="PS50174">
    <property type="entry name" value="G_PATCH"/>
    <property type="match status" value="1"/>
</dbReference>
<dbReference type="EMBL" id="JAVHNR010000004">
    <property type="protein sequence ID" value="KAK6345083.1"/>
    <property type="molecule type" value="Genomic_DNA"/>
</dbReference>
<feature type="region of interest" description="Disordered" evidence="1">
    <location>
        <begin position="261"/>
        <end position="288"/>
    </location>
</feature>
<dbReference type="CDD" id="cd02325">
    <property type="entry name" value="R3H"/>
    <property type="match status" value="1"/>
</dbReference>
<evidence type="ECO:0000259" key="2">
    <source>
        <dbReference type="PROSITE" id="PS50174"/>
    </source>
</evidence>
<dbReference type="InterPro" id="IPR036867">
    <property type="entry name" value="R3H_dom_sf"/>
</dbReference>
<dbReference type="InterPro" id="IPR000467">
    <property type="entry name" value="G_patch_dom"/>
</dbReference>
<dbReference type="AlphaFoldDB" id="A0AAN8MXP7"/>
<feature type="compositionally biased region" description="Basic and acidic residues" evidence="1">
    <location>
        <begin position="376"/>
        <end position="387"/>
    </location>
</feature>
<proteinExistence type="predicted"/>
<dbReference type="GO" id="GO:0003676">
    <property type="term" value="F:nucleic acid binding"/>
    <property type="evidence" value="ECO:0007669"/>
    <property type="project" value="UniProtKB-UniRule"/>
</dbReference>
<name>A0AAN8MXP7_9PEZI</name>
<dbReference type="InterPro" id="IPR001374">
    <property type="entry name" value="R3H_dom"/>
</dbReference>
<feature type="region of interest" description="Disordered" evidence="1">
    <location>
        <begin position="99"/>
        <end position="126"/>
    </location>
</feature>
<dbReference type="SMART" id="SM00443">
    <property type="entry name" value="G_patch"/>
    <property type="match status" value="1"/>
</dbReference>
<keyword evidence="5" id="KW-1185">Reference proteome</keyword>
<dbReference type="Pfam" id="PF01424">
    <property type="entry name" value="R3H"/>
    <property type="match status" value="1"/>
</dbReference>
<dbReference type="Proteomes" id="UP001313282">
    <property type="component" value="Unassembled WGS sequence"/>
</dbReference>
<dbReference type="PANTHER" id="PTHR14195">
    <property type="entry name" value="G PATCH DOMAIN CONTAINING PROTEIN 2"/>
    <property type="match status" value="1"/>
</dbReference>
<evidence type="ECO:0000256" key="1">
    <source>
        <dbReference type="SAM" id="MobiDB-lite"/>
    </source>
</evidence>
<evidence type="ECO:0008006" key="6">
    <source>
        <dbReference type="Google" id="ProtNLM"/>
    </source>
</evidence>
<organism evidence="4 5">
    <name type="scientific">Orbilia javanica</name>
    <dbReference type="NCBI Taxonomy" id="47235"/>
    <lineage>
        <taxon>Eukaryota</taxon>
        <taxon>Fungi</taxon>
        <taxon>Dikarya</taxon>
        <taxon>Ascomycota</taxon>
        <taxon>Pezizomycotina</taxon>
        <taxon>Orbiliomycetes</taxon>
        <taxon>Orbiliales</taxon>
        <taxon>Orbiliaceae</taxon>
        <taxon>Orbilia</taxon>
    </lineage>
</organism>
<comment type="caution">
    <text evidence="4">The sequence shown here is derived from an EMBL/GenBank/DDBJ whole genome shotgun (WGS) entry which is preliminary data.</text>
</comment>
<feature type="region of interest" description="Disordered" evidence="1">
    <location>
        <begin position="151"/>
        <end position="194"/>
    </location>
</feature>
<accession>A0AAN8MXP7</accession>
<feature type="region of interest" description="Disordered" evidence="1">
    <location>
        <begin position="598"/>
        <end position="636"/>
    </location>
</feature>
<dbReference type="Pfam" id="PF01585">
    <property type="entry name" value="G-patch"/>
    <property type="match status" value="1"/>
</dbReference>
<feature type="compositionally biased region" description="Polar residues" evidence="1">
    <location>
        <begin position="151"/>
        <end position="168"/>
    </location>
</feature>
<sequence>MPRRKSSRSSSSHKGHGSNSRLPNRYSQTNAANGKRGKSQRRILLGDDLALDLYDGPGPSGGHHAFTLQQEARNTEDRYYRRNDDRKLWQLGITFVRPQQPDDFTTEPNRIPPPALPSQPPPLPETPLTTPKFPVGTPHTKPVINPGIGLASQNQLDNHSQTRNGSSSGEEEVVFIPRNQRRSNKTPVEPQKCRAQQLNVPHEPPITEAIAEDLNALQKTSRVPSQSNNDDDDEILADYIRNLHENGEDVDDVFSLRPLGNHLDDIDSENENDYSQGDQSPGQPDSDSYEAEIFVDVNTPAVIGKRNGRFGPEYHFKPAGSTLQEALWLEGTDMTRDIQHLIDHFEAALDNSDGFGPEHENSDVQTSDDQEDVDQEPAKAPKFREGAGEDDGEDFDIEYLVNMMLGKPNKLGKFPRASKLADAYDEFDIMSRERASLANPFGRKPRKPKTGRSSKGFIHMGTDDDEAQIEIELEQYILADREKKKLRKQERNIRRQAGILGSSSTPTKSGSMDIKDYQGGVTLGKAYASIKQFLMSGAAERLSLPPMQKQDRLQIHILAHRFFMQSKSQGKGNSRFPVLYKTKQSRLFEGDEAAIDSLLSSPSGQGSRGRFGKIRGNTGRQSANGGGGGGDRTTHNKDGMIVGTGAAELSQGNKGYDMLAKMGWTTGTGLGSNRTGILDPVQAIVKNSRAGLG</sequence>
<protein>
    <recommendedName>
        <fullName evidence="6">Protein SQS1</fullName>
    </recommendedName>
</protein>
<dbReference type="SUPFAM" id="SSF82708">
    <property type="entry name" value="R3H domain"/>
    <property type="match status" value="1"/>
</dbReference>
<reference evidence="4 5" key="1">
    <citation type="submission" date="2019-10" db="EMBL/GenBank/DDBJ databases">
        <authorList>
            <person name="Palmer J.M."/>
        </authorList>
    </citation>
    <scope>NUCLEOTIDE SEQUENCE [LARGE SCALE GENOMIC DNA]</scope>
    <source>
        <strain evidence="4 5">TWF718</strain>
    </source>
</reference>
<dbReference type="InterPro" id="IPR051189">
    <property type="entry name" value="Splicing_assoc_domain"/>
</dbReference>
<feature type="compositionally biased region" description="Basic residues" evidence="1">
    <location>
        <begin position="443"/>
        <end position="452"/>
    </location>
</feature>
<feature type="compositionally biased region" description="Acidic residues" evidence="1">
    <location>
        <begin position="366"/>
        <end position="375"/>
    </location>
</feature>
<feature type="region of interest" description="Disordered" evidence="1">
    <location>
        <begin position="349"/>
        <end position="391"/>
    </location>
</feature>
<gene>
    <name evidence="4" type="ORF">TWF718_007017</name>
</gene>
<feature type="compositionally biased region" description="Polar residues" evidence="1">
    <location>
        <begin position="273"/>
        <end position="286"/>
    </location>
</feature>
<feature type="compositionally biased region" description="Pro residues" evidence="1">
    <location>
        <begin position="110"/>
        <end position="125"/>
    </location>
</feature>
<evidence type="ECO:0000313" key="4">
    <source>
        <dbReference type="EMBL" id="KAK6345083.1"/>
    </source>
</evidence>
<evidence type="ECO:0000259" key="3">
    <source>
        <dbReference type="PROSITE" id="PS51061"/>
    </source>
</evidence>
<feature type="compositionally biased region" description="Basic residues" evidence="1">
    <location>
        <begin position="1"/>
        <end position="16"/>
    </location>
</feature>
<feature type="domain" description="G-patch" evidence="2">
    <location>
        <begin position="651"/>
        <end position="693"/>
    </location>
</feature>